<reference evidence="1" key="1">
    <citation type="submission" date="2014-11" db="EMBL/GenBank/DDBJ databases">
        <authorList>
            <person name="Amaro Gonzalez C."/>
        </authorList>
    </citation>
    <scope>NUCLEOTIDE SEQUENCE</scope>
</reference>
<evidence type="ECO:0000313" key="1">
    <source>
        <dbReference type="EMBL" id="JAH05353.1"/>
    </source>
</evidence>
<sequence>MLSPLSQKYEHLFRDPALGERVYHCGFHEYVVKCIYFVNW</sequence>
<proteinExistence type="predicted"/>
<protein>
    <submittedName>
        <fullName evidence="1">Uncharacterized protein</fullName>
    </submittedName>
</protein>
<organism evidence="1">
    <name type="scientific">Anguilla anguilla</name>
    <name type="common">European freshwater eel</name>
    <name type="synonym">Muraena anguilla</name>
    <dbReference type="NCBI Taxonomy" id="7936"/>
    <lineage>
        <taxon>Eukaryota</taxon>
        <taxon>Metazoa</taxon>
        <taxon>Chordata</taxon>
        <taxon>Craniata</taxon>
        <taxon>Vertebrata</taxon>
        <taxon>Euteleostomi</taxon>
        <taxon>Actinopterygii</taxon>
        <taxon>Neopterygii</taxon>
        <taxon>Teleostei</taxon>
        <taxon>Anguilliformes</taxon>
        <taxon>Anguillidae</taxon>
        <taxon>Anguilla</taxon>
    </lineage>
</organism>
<accession>A0A0E9PNF5</accession>
<dbReference type="EMBL" id="GBXM01103224">
    <property type="protein sequence ID" value="JAH05353.1"/>
    <property type="molecule type" value="Transcribed_RNA"/>
</dbReference>
<dbReference type="AlphaFoldDB" id="A0A0E9PNF5"/>
<reference evidence="1" key="2">
    <citation type="journal article" date="2015" name="Fish Shellfish Immunol.">
        <title>Early steps in the European eel (Anguilla anguilla)-Vibrio vulnificus interaction in the gills: Role of the RtxA13 toxin.</title>
        <authorList>
            <person name="Callol A."/>
            <person name="Pajuelo D."/>
            <person name="Ebbesson L."/>
            <person name="Teles M."/>
            <person name="MacKenzie S."/>
            <person name="Amaro C."/>
        </authorList>
    </citation>
    <scope>NUCLEOTIDE SEQUENCE</scope>
</reference>
<name>A0A0E9PNF5_ANGAN</name>